<evidence type="ECO:0000313" key="3">
    <source>
        <dbReference type="Proteomes" id="UP000013966"/>
    </source>
</evidence>
<evidence type="ECO:0000313" key="2">
    <source>
        <dbReference type="EMBL" id="BAN25389.1"/>
    </source>
</evidence>
<dbReference type="HOGENOM" id="CLU_3133205_0_0_4"/>
<protein>
    <submittedName>
        <fullName evidence="2">Uncharacterized protein</fullName>
    </submittedName>
</protein>
<organism evidence="2 3">
    <name type="scientific">Caballeronia insecticola</name>
    <dbReference type="NCBI Taxonomy" id="758793"/>
    <lineage>
        <taxon>Bacteria</taxon>
        <taxon>Pseudomonadati</taxon>
        <taxon>Pseudomonadota</taxon>
        <taxon>Betaproteobacteria</taxon>
        <taxon>Burkholderiales</taxon>
        <taxon>Burkholderiaceae</taxon>
        <taxon>Caballeronia</taxon>
    </lineage>
</organism>
<proteinExistence type="predicted"/>
<reference evidence="2 3" key="2">
    <citation type="journal article" date="2018" name="Int. J. Syst. Evol. Microbiol.">
        <title>Burkholderia insecticola sp. nov., a gut symbiotic bacterium of the bean bug Riptortus pedestris.</title>
        <authorList>
            <person name="Takeshita K."/>
            <person name="Tamaki H."/>
            <person name="Ohbayashi T."/>
            <person name="Meng X.-Y."/>
            <person name="Sone T."/>
            <person name="Mitani Y."/>
            <person name="Peeters C."/>
            <person name="Kikuchi Y."/>
            <person name="Vandamme P."/>
        </authorList>
    </citation>
    <scope>NUCLEOTIDE SEQUENCE [LARGE SCALE GENOMIC DNA]</scope>
    <source>
        <strain evidence="2">RPE64</strain>
    </source>
</reference>
<reference evidence="2 3" key="1">
    <citation type="journal article" date="2013" name="Genome Announc.">
        <title>Complete Genome Sequence of Burkholderia sp. Strain RPE64, Bacterial Symbiont of the Bean Bug Riptortus pedestris.</title>
        <authorList>
            <person name="Shibata T.F."/>
            <person name="Maeda T."/>
            <person name="Nikoh N."/>
            <person name="Yamaguchi K."/>
            <person name="Oshima K."/>
            <person name="Hattori M."/>
            <person name="Nishiyama T."/>
            <person name="Hasebe M."/>
            <person name="Fukatsu T."/>
            <person name="Kikuchi Y."/>
            <person name="Shigenobu S."/>
        </authorList>
    </citation>
    <scope>NUCLEOTIDE SEQUENCE [LARGE SCALE GENOMIC DNA]</scope>
</reference>
<dbReference type="AlphaFoldDB" id="R4WLM5"/>
<keyword evidence="1" id="KW-0472">Membrane</keyword>
<keyword evidence="1" id="KW-0812">Transmembrane</keyword>
<dbReference type="EMBL" id="AP013059">
    <property type="protein sequence ID" value="BAN25389.1"/>
    <property type="molecule type" value="Genomic_DNA"/>
</dbReference>
<keyword evidence="3" id="KW-1185">Reference proteome</keyword>
<gene>
    <name evidence="2" type="ORF">BRPE64_BCDS07280</name>
</gene>
<feature type="transmembrane region" description="Helical" evidence="1">
    <location>
        <begin position="16"/>
        <end position="42"/>
    </location>
</feature>
<sequence>MLITFADRLHVEDYEALYMIVSTIVDVIVTAVTYSVIMKLWARRHTSSR</sequence>
<dbReference type="Proteomes" id="UP000013966">
    <property type="component" value="Chromosome 2"/>
</dbReference>
<accession>R4WLM5</accession>
<dbReference type="KEGG" id="buo:BRPE64_BCDS07280"/>
<evidence type="ECO:0000256" key="1">
    <source>
        <dbReference type="SAM" id="Phobius"/>
    </source>
</evidence>
<name>R4WLM5_9BURK</name>
<keyword evidence="1" id="KW-1133">Transmembrane helix</keyword>